<keyword evidence="9 10" id="KW-0472">Membrane</keyword>
<keyword evidence="7 10" id="KW-0653">Protein transport</keyword>
<evidence type="ECO:0000256" key="4">
    <source>
        <dbReference type="ARBA" id="ARBA00022692"/>
    </source>
</evidence>
<dbReference type="EC" id="3.1.-.-" evidence="10"/>
<feature type="transmembrane region" description="Helical" evidence="10">
    <location>
        <begin position="873"/>
        <end position="893"/>
    </location>
</feature>
<sequence length="959" mass="104911">MSPEYVLQSDFNERWTPLARRYSLWLYREDGWESGRRPGGQNTLPVLFIPGNAGSFKQVRSIASSATRQYYTYPGVVNEEFTRRREGGSLVKPLDFFAVEFNEDLSAFHGTTLESQTTYTSRAIAYILSLYPPGTQILVLGHSMGGIVATSLLTPLLHGLAHPSNPWDLRVSEANISGVITMSTPHTLPPARFDARIDGIYDRNQVILARTWTPIVSLCGGATDMMIPSEACILPPLSRRQGVDEAAHPFRRTVFSAALEGSWTGVGHQVMVWCHQVRWRVARAALELGTTASLSQRTDILSRWLRDGHSLQPSTLEGSKRFSLSPSDFEVLPDGTQAVLKHPRVEKPRSYLLPIPSVDSDGGSKFLMFVSQGAVGRIAPQNAVALRVSVGTCRPSEAGVTDSATVSTLDCRSLPPVVLKLIPNPVPGKTFPVPHEGTDESEGVVLFEADIPGAQKSDQGDRYVSVTIESADGRGWVVGGFKTVEMRDTIGTLGLALGGVTLSLPTQENPLRTQVEMPNLLTNVLVVYRLTPVLKPRDQCSETLLPPLVMHTSHQAETHYYPLMPISTPSHRILLHSHGAAPYVSSISGLIGGLRFVIYSSGASGCDADIVGLRINLDWSATIGRLVSRYPTTVVCWAVGVVALVLFGAWGISDTGATMPSVHQSLIVFCRRTLPYLMFVSFWIAFLPLPERYYLGTGGQPLFAPLAPLLLLVATGLVCTLWAVLLMIMWPLAKFGAARSPRNIEYSAVRKTTVVSMSLIFLAVFLFVPWQVAYLVCWIIHLFTCASFGGLSDKDAGGREVAIPLVSRDGGDQPVISQKESLSVSATRIDNANHCMHILLLMTWLLPLAAPTLAVWVRTLFTAGFTTPFDGDHFVLSVAPFLILVDFVSWAGGGLLQPHSTEDHLSLRWAWVALAFVAFFFGPRKVYLVFDFAKIVVGLIVLLRIGPRYLGKRSWAGRG</sequence>
<accession>A0ABR3J3I5</accession>
<feature type="transmembrane region" description="Helical" evidence="10">
    <location>
        <begin position="905"/>
        <end position="921"/>
    </location>
</feature>
<feature type="transmembrane region" description="Helical" evidence="10">
    <location>
        <begin position="927"/>
        <end position="945"/>
    </location>
</feature>
<reference evidence="14" key="1">
    <citation type="submission" date="2024-06" db="EMBL/GenBank/DDBJ databases">
        <title>Multi-omics analyses provide insights into the biosynthesis of the anticancer antibiotic pleurotin in Hohenbuehelia grisea.</title>
        <authorList>
            <person name="Weaver J.A."/>
            <person name="Alberti F."/>
        </authorList>
    </citation>
    <scope>NUCLEOTIDE SEQUENCE [LARGE SCALE GENOMIC DNA]</scope>
    <source>
        <strain evidence="14">T-177</strain>
    </source>
</reference>
<dbReference type="InterPro" id="IPR039529">
    <property type="entry name" value="PGAP1/BST1"/>
</dbReference>
<evidence type="ECO:0000259" key="12">
    <source>
        <dbReference type="Pfam" id="PF25140"/>
    </source>
</evidence>
<feature type="transmembrane region" description="Helical" evidence="10">
    <location>
        <begin position="838"/>
        <end position="861"/>
    </location>
</feature>
<feature type="transmembrane region" description="Helical" evidence="10">
    <location>
        <begin position="748"/>
        <end position="767"/>
    </location>
</feature>
<protein>
    <recommendedName>
        <fullName evidence="10">GPI inositol-deacylase</fullName>
        <ecNumber evidence="10">3.1.-.-</ecNumber>
    </recommendedName>
</protein>
<comment type="caution">
    <text evidence="13">The sequence shown here is derived from an EMBL/GenBank/DDBJ whole genome shotgun (WGS) entry which is preliminary data.</text>
</comment>
<evidence type="ECO:0000256" key="1">
    <source>
        <dbReference type="ARBA" id="ARBA00004477"/>
    </source>
</evidence>
<keyword evidence="4 10" id="KW-0812">Transmembrane</keyword>
<dbReference type="PANTHER" id="PTHR15495">
    <property type="entry name" value="NEGATIVE REGULATOR OF VESICLE FORMATION-RELATED"/>
    <property type="match status" value="1"/>
</dbReference>
<evidence type="ECO:0000256" key="9">
    <source>
        <dbReference type="ARBA" id="ARBA00023136"/>
    </source>
</evidence>
<keyword evidence="14" id="KW-1185">Reference proteome</keyword>
<evidence type="ECO:0000256" key="8">
    <source>
        <dbReference type="ARBA" id="ARBA00022989"/>
    </source>
</evidence>
<organism evidence="13 14">
    <name type="scientific">Hohenbuehelia grisea</name>
    <dbReference type="NCBI Taxonomy" id="104357"/>
    <lineage>
        <taxon>Eukaryota</taxon>
        <taxon>Fungi</taxon>
        <taxon>Dikarya</taxon>
        <taxon>Basidiomycota</taxon>
        <taxon>Agaricomycotina</taxon>
        <taxon>Agaricomycetes</taxon>
        <taxon>Agaricomycetidae</taxon>
        <taxon>Agaricales</taxon>
        <taxon>Pleurotineae</taxon>
        <taxon>Pleurotaceae</taxon>
        <taxon>Hohenbuehelia</taxon>
    </lineage>
</organism>
<evidence type="ECO:0000259" key="11">
    <source>
        <dbReference type="Pfam" id="PF07819"/>
    </source>
</evidence>
<evidence type="ECO:0000313" key="13">
    <source>
        <dbReference type="EMBL" id="KAL0950184.1"/>
    </source>
</evidence>
<keyword evidence="6 10" id="KW-0256">Endoplasmic reticulum</keyword>
<evidence type="ECO:0000256" key="7">
    <source>
        <dbReference type="ARBA" id="ARBA00022927"/>
    </source>
</evidence>
<dbReference type="InterPro" id="IPR029058">
    <property type="entry name" value="AB_hydrolase_fold"/>
</dbReference>
<dbReference type="InterPro" id="IPR012908">
    <property type="entry name" value="PGAP1-ab_dom-like"/>
</dbReference>
<keyword evidence="5 10" id="KW-0378">Hydrolase</keyword>
<name>A0ABR3J3I5_9AGAR</name>
<comment type="function">
    <text evidence="10">Involved in inositol deacylation of GPI-anchored proteins which plays important roles in the quality control and ER-associated degradation of GPI-anchored proteins.</text>
</comment>
<evidence type="ECO:0000256" key="2">
    <source>
        <dbReference type="ARBA" id="ARBA00006931"/>
    </source>
</evidence>
<feature type="transmembrane region" description="Helical" evidence="10">
    <location>
        <begin position="702"/>
        <end position="728"/>
    </location>
</feature>
<dbReference type="Pfam" id="PF07819">
    <property type="entry name" value="PGAP1"/>
    <property type="match status" value="1"/>
</dbReference>
<evidence type="ECO:0000256" key="10">
    <source>
        <dbReference type="RuleBase" id="RU365011"/>
    </source>
</evidence>
<feature type="transmembrane region" description="Helical" evidence="10">
    <location>
        <begin position="773"/>
        <end position="791"/>
    </location>
</feature>
<evidence type="ECO:0000256" key="3">
    <source>
        <dbReference type="ARBA" id="ARBA00022448"/>
    </source>
</evidence>
<feature type="domain" description="GPI inositol-deacylase PGAP1-like alpha/beta" evidence="11">
    <location>
        <begin position="44"/>
        <end position="287"/>
    </location>
</feature>
<dbReference type="Pfam" id="PF25140">
    <property type="entry name" value="PGAP1_TMD"/>
    <property type="match status" value="1"/>
</dbReference>
<keyword evidence="3 10" id="KW-0813">Transport</keyword>
<dbReference type="Proteomes" id="UP001556367">
    <property type="component" value="Unassembled WGS sequence"/>
</dbReference>
<feature type="transmembrane region" description="Helical" evidence="10">
    <location>
        <begin position="630"/>
        <end position="652"/>
    </location>
</feature>
<dbReference type="EMBL" id="JASNQZ010000012">
    <property type="protein sequence ID" value="KAL0950184.1"/>
    <property type="molecule type" value="Genomic_DNA"/>
</dbReference>
<evidence type="ECO:0000256" key="5">
    <source>
        <dbReference type="ARBA" id="ARBA00022801"/>
    </source>
</evidence>
<keyword evidence="8 10" id="KW-1133">Transmembrane helix</keyword>
<comment type="similarity">
    <text evidence="2 10">Belongs to the GPI inositol-deacylase family.</text>
</comment>
<dbReference type="Gene3D" id="3.40.50.1820">
    <property type="entry name" value="alpha/beta hydrolase"/>
    <property type="match status" value="1"/>
</dbReference>
<evidence type="ECO:0000313" key="14">
    <source>
        <dbReference type="Proteomes" id="UP001556367"/>
    </source>
</evidence>
<dbReference type="SUPFAM" id="SSF53474">
    <property type="entry name" value="alpha/beta-Hydrolases"/>
    <property type="match status" value="1"/>
</dbReference>
<feature type="domain" description="GPI inositol-deacylase transmembrane" evidence="12">
    <location>
        <begin position="692"/>
        <end position="943"/>
    </location>
</feature>
<evidence type="ECO:0000256" key="6">
    <source>
        <dbReference type="ARBA" id="ARBA00022824"/>
    </source>
</evidence>
<proteinExistence type="inferred from homology"/>
<dbReference type="PANTHER" id="PTHR15495:SF7">
    <property type="entry name" value="GPI INOSITOL-DEACYLASE"/>
    <property type="match status" value="1"/>
</dbReference>
<gene>
    <name evidence="13" type="ORF">HGRIS_010177</name>
</gene>
<comment type="subcellular location">
    <subcellularLocation>
        <location evidence="1">Endoplasmic reticulum membrane</location>
        <topology evidence="1">Multi-pass membrane protein</topology>
    </subcellularLocation>
</comment>
<dbReference type="InterPro" id="IPR056824">
    <property type="entry name" value="PGAP1_TMD"/>
</dbReference>
<feature type="transmembrane region" description="Helical" evidence="10">
    <location>
        <begin position="673"/>
        <end position="690"/>
    </location>
</feature>